<feature type="transmembrane region" description="Helical" evidence="1">
    <location>
        <begin position="38"/>
        <end position="57"/>
    </location>
</feature>
<dbReference type="AlphaFoldDB" id="A0A381NTD4"/>
<protein>
    <submittedName>
        <fullName evidence="2">Uncharacterized protein</fullName>
    </submittedName>
</protein>
<keyword evidence="1" id="KW-0812">Transmembrane</keyword>
<accession>A0A381NTD4</accession>
<evidence type="ECO:0000313" key="2">
    <source>
        <dbReference type="EMBL" id="SUZ57810.1"/>
    </source>
</evidence>
<feature type="transmembrane region" description="Helical" evidence="1">
    <location>
        <begin position="63"/>
        <end position="83"/>
    </location>
</feature>
<name>A0A381NTD4_9ZZZZ</name>
<keyword evidence="1" id="KW-0472">Membrane</keyword>
<keyword evidence="1" id="KW-1133">Transmembrane helix</keyword>
<gene>
    <name evidence="2" type="ORF">METZ01_LOCUS10664</name>
</gene>
<sequence>MKPDAVGMQQSLSRTFGALGKFMTGKAARDPELAPHAYLIYLLFWTALVGLFVLFIFPHLPQAMGLGLITLLIIAFVLAIVVFHRRNIFAD</sequence>
<dbReference type="EMBL" id="UINC01000579">
    <property type="protein sequence ID" value="SUZ57810.1"/>
    <property type="molecule type" value="Genomic_DNA"/>
</dbReference>
<organism evidence="2">
    <name type="scientific">marine metagenome</name>
    <dbReference type="NCBI Taxonomy" id="408172"/>
    <lineage>
        <taxon>unclassified sequences</taxon>
        <taxon>metagenomes</taxon>
        <taxon>ecological metagenomes</taxon>
    </lineage>
</organism>
<proteinExistence type="predicted"/>
<evidence type="ECO:0000256" key="1">
    <source>
        <dbReference type="SAM" id="Phobius"/>
    </source>
</evidence>
<reference evidence="2" key="1">
    <citation type="submission" date="2018-05" db="EMBL/GenBank/DDBJ databases">
        <authorList>
            <person name="Lanie J.A."/>
            <person name="Ng W.-L."/>
            <person name="Kazmierczak K.M."/>
            <person name="Andrzejewski T.M."/>
            <person name="Davidsen T.M."/>
            <person name="Wayne K.J."/>
            <person name="Tettelin H."/>
            <person name="Glass J.I."/>
            <person name="Rusch D."/>
            <person name="Podicherti R."/>
            <person name="Tsui H.-C.T."/>
            <person name="Winkler M.E."/>
        </authorList>
    </citation>
    <scope>NUCLEOTIDE SEQUENCE</scope>
</reference>